<gene>
    <name evidence="3 6" type="primary">rimP</name>
    <name evidence="6" type="ORF">GCM10009855_10950</name>
</gene>
<evidence type="ECO:0000313" key="7">
    <source>
        <dbReference type="Proteomes" id="UP001501170"/>
    </source>
</evidence>
<dbReference type="NCBIfam" id="NF000930">
    <property type="entry name" value="PRK00092.2-2"/>
    <property type="match status" value="1"/>
</dbReference>
<keyword evidence="7" id="KW-1185">Reference proteome</keyword>
<dbReference type="EMBL" id="BAAARB010000004">
    <property type="protein sequence ID" value="GAA2373544.1"/>
    <property type="molecule type" value="Genomic_DNA"/>
</dbReference>
<dbReference type="SUPFAM" id="SSF75420">
    <property type="entry name" value="YhbC-like, N-terminal domain"/>
    <property type="match status" value="1"/>
</dbReference>
<accession>A0ABN3HB13</accession>
<reference evidence="6 7" key="1">
    <citation type="journal article" date="2019" name="Int. J. Syst. Evol. Microbiol.">
        <title>The Global Catalogue of Microorganisms (GCM) 10K type strain sequencing project: providing services to taxonomists for standard genome sequencing and annotation.</title>
        <authorList>
            <consortium name="The Broad Institute Genomics Platform"/>
            <consortium name="The Broad Institute Genome Sequencing Center for Infectious Disease"/>
            <person name="Wu L."/>
            <person name="Ma J."/>
        </authorList>
    </citation>
    <scope>NUCLEOTIDE SEQUENCE [LARGE SCALE GENOMIC DNA]</scope>
    <source>
        <strain evidence="6 7">JCM 16227</strain>
    </source>
</reference>
<keyword evidence="1 3" id="KW-0963">Cytoplasm</keyword>
<evidence type="ECO:0000256" key="3">
    <source>
        <dbReference type="HAMAP-Rule" id="MF_01077"/>
    </source>
</evidence>
<evidence type="ECO:0000259" key="4">
    <source>
        <dbReference type="Pfam" id="PF02576"/>
    </source>
</evidence>
<feature type="domain" description="Ribosome maturation factor RimP N-terminal" evidence="4">
    <location>
        <begin position="14"/>
        <end position="85"/>
    </location>
</feature>
<comment type="caution">
    <text evidence="6">The sequence shown here is derived from an EMBL/GenBank/DDBJ whole genome shotgun (WGS) entry which is preliminary data.</text>
</comment>
<name>A0ABN3HB13_9ACTN</name>
<dbReference type="RefSeq" id="WP_006897858.1">
    <property type="nucleotide sequence ID" value="NZ_BAAARB010000004.1"/>
</dbReference>
<evidence type="ECO:0000259" key="5">
    <source>
        <dbReference type="Pfam" id="PF17384"/>
    </source>
</evidence>
<evidence type="ECO:0000256" key="1">
    <source>
        <dbReference type="ARBA" id="ARBA00022490"/>
    </source>
</evidence>
<dbReference type="InterPro" id="IPR028989">
    <property type="entry name" value="RimP_N"/>
</dbReference>
<dbReference type="PANTHER" id="PTHR33867">
    <property type="entry name" value="RIBOSOME MATURATION FACTOR RIMP"/>
    <property type="match status" value="1"/>
</dbReference>
<evidence type="ECO:0000313" key="6">
    <source>
        <dbReference type="EMBL" id="GAA2373544.1"/>
    </source>
</evidence>
<dbReference type="InterPro" id="IPR003728">
    <property type="entry name" value="Ribosome_maturation_RimP"/>
</dbReference>
<dbReference type="PANTHER" id="PTHR33867:SF1">
    <property type="entry name" value="RIBOSOME MATURATION FACTOR RIMP"/>
    <property type="match status" value="1"/>
</dbReference>
<evidence type="ECO:0000256" key="2">
    <source>
        <dbReference type="ARBA" id="ARBA00022517"/>
    </source>
</evidence>
<comment type="function">
    <text evidence="3">Required for maturation of 30S ribosomal subunits.</text>
</comment>
<keyword evidence="2 3" id="KW-0690">Ribosome biogenesis</keyword>
<dbReference type="Pfam" id="PF02576">
    <property type="entry name" value="RimP_N"/>
    <property type="match status" value="1"/>
</dbReference>
<dbReference type="HAMAP" id="MF_01077">
    <property type="entry name" value="RimP"/>
    <property type="match status" value="1"/>
</dbReference>
<protein>
    <recommendedName>
        <fullName evidence="3">Ribosome maturation factor RimP</fullName>
    </recommendedName>
</protein>
<dbReference type="InterPro" id="IPR035956">
    <property type="entry name" value="RimP_N_sf"/>
</dbReference>
<dbReference type="InterPro" id="IPR028998">
    <property type="entry name" value="RimP_C"/>
</dbReference>
<dbReference type="Gene3D" id="3.30.300.70">
    <property type="entry name" value="RimP-like superfamily, N-terminal"/>
    <property type="match status" value="1"/>
</dbReference>
<feature type="domain" description="Ribosome maturation factor RimP C-terminal" evidence="5">
    <location>
        <begin position="89"/>
        <end position="157"/>
    </location>
</feature>
<proteinExistence type="inferred from homology"/>
<sequence>MTAEALTGGISDLVASTLDRLGFDLEEVAVLTPPGRREIRIVVDRDGGVSLDAVAELSRSLEAVFDESDLLGESPYDLEVTTPGIGRPLTLPRHWRRNQGRKVRVEYTDEGVDRTVEARVGPSDEGRVTLVTVDKSRIRSFEVELADIARAVVEVDFGRPGEAALRACGLDDDEIARRRES</sequence>
<dbReference type="Proteomes" id="UP001501170">
    <property type="component" value="Unassembled WGS sequence"/>
</dbReference>
<dbReference type="Pfam" id="PF17384">
    <property type="entry name" value="DUF150_C"/>
    <property type="match status" value="1"/>
</dbReference>
<organism evidence="6 7">
    <name type="scientific">Gordonia cholesterolivorans</name>
    <dbReference type="NCBI Taxonomy" id="559625"/>
    <lineage>
        <taxon>Bacteria</taxon>
        <taxon>Bacillati</taxon>
        <taxon>Actinomycetota</taxon>
        <taxon>Actinomycetes</taxon>
        <taxon>Mycobacteriales</taxon>
        <taxon>Gordoniaceae</taxon>
        <taxon>Gordonia</taxon>
    </lineage>
</organism>
<comment type="similarity">
    <text evidence="3">Belongs to the RimP family.</text>
</comment>
<comment type="subcellular location">
    <subcellularLocation>
        <location evidence="3">Cytoplasm</location>
    </subcellularLocation>
</comment>
<dbReference type="CDD" id="cd01734">
    <property type="entry name" value="YlxS_C"/>
    <property type="match status" value="1"/>
</dbReference>